<keyword evidence="5" id="KW-0067">ATP-binding</keyword>
<accession>A0A9P3H5M1</accession>
<dbReference type="Gene3D" id="3.40.50.1000">
    <property type="entry name" value="HAD superfamily/HAD-like"/>
    <property type="match status" value="1"/>
</dbReference>
<feature type="region of interest" description="Disordered" evidence="10">
    <location>
        <begin position="1"/>
        <end position="20"/>
    </location>
</feature>
<feature type="transmembrane region" description="Helical" evidence="11">
    <location>
        <begin position="342"/>
        <end position="360"/>
    </location>
</feature>
<proteinExistence type="inferred from homology"/>
<dbReference type="InterPro" id="IPR008250">
    <property type="entry name" value="ATPase_P-typ_transduc_dom_A_sf"/>
</dbReference>
<dbReference type="GO" id="GO:0006883">
    <property type="term" value="P:intracellular sodium ion homeostasis"/>
    <property type="evidence" value="ECO:0007669"/>
    <property type="project" value="TreeGrafter"/>
</dbReference>
<feature type="transmembrane region" description="Helical" evidence="11">
    <location>
        <begin position="505"/>
        <end position="528"/>
    </location>
</feature>
<dbReference type="Pfam" id="PF00689">
    <property type="entry name" value="Cation_ATPase_C"/>
    <property type="match status" value="1"/>
</dbReference>
<feature type="transmembrane region" description="Helical" evidence="11">
    <location>
        <begin position="1219"/>
        <end position="1238"/>
    </location>
</feature>
<comment type="similarity">
    <text evidence="9">Belongs to the cation transport ATPase (P-type) (TC 3.A.3) family.</text>
</comment>
<evidence type="ECO:0000259" key="12">
    <source>
        <dbReference type="SMART" id="SM00831"/>
    </source>
</evidence>
<dbReference type="PANTHER" id="PTHR43294:SF21">
    <property type="entry name" value="CATION TRANSPORTING ATPASE"/>
    <property type="match status" value="1"/>
</dbReference>
<evidence type="ECO:0000256" key="3">
    <source>
        <dbReference type="ARBA" id="ARBA00022692"/>
    </source>
</evidence>
<dbReference type="Pfam" id="PF00122">
    <property type="entry name" value="E1-E2_ATPase"/>
    <property type="match status" value="1"/>
</dbReference>
<dbReference type="OrthoDB" id="116380at2759"/>
<evidence type="ECO:0000313" key="14">
    <source>
        <dbReference type="Proteomes" id="UP000827284"/>
    </source>
</evidence>
<dbReference type="SUPFAM" id="SSF81665">
    <property type="entry name" value="Calcium ATPase, transmembrane domain M"/>
    <property type="match status" value="1"/>
</dbReference>
<comment type="subcellular location">
    <subcellularLocation>
        <location evidence="1">Cell membrane</location>
        <topology evidence="1">Multi-pass membrane protein</topology>
    </subcellularLocation>
</comment>
<evidence type="ECO:0000256" key="6">
    <source>
        <dbReference type="ARBA" id="ARBA00022967"/>
    </source>
</evidence>
<dbReference type="GO" id="GO:0005524">
    <property type="term" value="F:ATP binding"/>
    <property type="evidence" value="ECO:0007669"/>
    <property type="project" value="UniProtKB-KW"/>
</dbReference>
<dbReference type="Proteomes" id="UP000827284">
    <property type="component" value="Unassembled WGS sequence"/>
</dbReference>
<dbReference type="InterPro" id="IPR018303">
    <property type="entry name" value="ATPase_P-typ_P_site"/>
</dbReference>
<dbReference type="GO" id="GO:0005391">
    <property type="term" value="F:P-type sodium:potassium-exchanging transporter activity"/>
    <property type="evidence" value="ECO:0007669"/>
    <property type="project" value="TreeGrafter"/>
</dbReference>
<keyword evidence="6" id="KW-1278">Translocase</keyword>
<dbReference type="SMART" id="SM00831">
    <property type="entry name" value="Cation_ATPase_N"/>
    <property type="match status" value="1"/>
</dbReference>
<keyword evidence="14" id="KW-1185">Reference proteome</keyword>
<dbReference type="GO" id="GO:1990573">
    <property type="term" value="P:potassium ion import across plasma membrane"/>
    <property type="evidence" value="ECO:0007669"/>
    <property type="project" value="TreeGrafter"/>
</dbReference>
<evidence type="ECO:0000256" key="2">
    <source>
        <dbReference type="ARBA" id="ARBA00022475"/>
    </source>
</evidence>
<dbReference type="Gene3D" id="3.40.1110.10">
    <property type="entry name" value="Calcium-transporting ATPase, cytoplasmic domain N"/>
    <property type="match status" value="1"/>
</dbReference>
<keyword evidence="2" id="KW-1003">Cell membrane</keyword>
<dbReference type="GO" id="GO:0005886">
    <property type="term" value="C:plasma membrane"/>
    <property type="evidence" value="ECO:0007669"/>
    <property type="project" value="UniProtKB-SubCell"/>
</dbReference>
<dbReference type="Gene3D" id="2.70.150.10">
    <property type="entry name" value="Calcium-transporting ATPase, cytoplasmic transduction domain A"/>
    <property type="match status" value="1"/>
</dbReference>
<dbReference type="SUPFAM" id="SSF81653">
    <property type="entry name" value="Calcium ATPase, transduction domain A"/>
    <property type="match status" value="1"/>
</dbReference>
<dbReference type="InterPro" id="IPR006068">
    <property type="entry name" value="ATPase_P-typ_cation-transptr_C"/>
</dbReference>
<organism evidence="13 14">
    <name type="scientific">Entomortierella parvispora</name>
    <dbReference type="NCBI Taxonomy" id="205924"/>
    <lineage>
        <taxon>Eukaryota</taxon>
        <taxon>Fungi</taxon>
        <taxon>Fungi incertae sedis</taxon>
        <taxon>Mucoromycota</taxon>
        <taxon>Mortierellomycotina</taxon>
        <taxon>Mortierellomycetes</taxon>
        <taxon>Mortierellales</taxon>
        <taxon>Mortierellaceae</taxon>
        <taxon>Entomortierella</taxon>
    </lineage>
</organism>
<feature type="transmembrane region" description="Helical" evidence="11">
    <location>
        <begin position="1244"/>
        <end position="1265"/>
    </location>
</feature>
<keyword evidence="8 11" id="KW-0472">Membrane</keyword>
<evidence type="ECO:0000256" key="4">
    <source>
        <dbReference type="ARBA" id="ARBA00022741"/>
    </source>
</evidence>
<dbReference type="GO" id="GO:0036376">
    <property type="term" value="P:sodium ion export across plasma membrane"/>
    <property type="evidence" value="ECO:0007669"/>
    <property type="project" value="TreeGrafter"/>
</dbReference>
<dbReference type="SFLD" id="SFLDG00002">
    <property type="entry name" value="C1.7:_P-type_atpase_like"/>
    <property type="match status" value="1"/>
</dbReference>
<feature type="transmembrane region" description="Helical" evidence="11">
    <location>
        <begin position="1144"/>
        <end position="1168"/>
    </location>
</feature>
<dbReference type="SUPFAM" id="SSF81660">
    <property type="entry name" value="Metal cation-transporting ATPase, ATP-binding domain N"/>
    <property type="match status" value="1"/>
</dbReference>
<keyword evidence="7 11" id="KW-1133">Transmembrane helix</keyword>
<keyword evidence="3 11" id="KW-0812">Transmembrane</keyword>
<dbReference type="GO" id="GO:0030007">
    <property type="term" value="P:intracellular potassium ion homeostasis"/>
    <property type="evidence" value="ECO:0007669"/>
    <property type="project" value="TreeGrafter"/>
</dbReference>
<dbReference type="Gene3D" id="1.20.1110.10">
    <property type="entry name" value="Calcium-transporting ATPase, transmembrane domain"/>
    <property type="match status" value="1"/>
</dbReference>
<dbReference type="PROSITE" id="PS00154">
    <property type="entry name" value="ATPASE_E1_E2"/>
    <property type="match status" value="1"/>
</dbReference>
<reference evidence="13" key="2">
    <citation type="journal article" date="2022" name="Microbiol. Resour. Announc.">
        <title>Whole-Genome Sequence of Entomortierella parvispora E1425, a Mucoromycotan Fungus Associated with Burkholderiaceae-Related Endosymbiotic Bacteria.</title>
        <authorList>
            <person name="Herlambang A."/>
            <person name="Guo Y."/>
            <person name="Takashima Y."/>
            <person name="Narisawa K."/>
            <person name="Ohta H."/>
            <person name="Nishizawa T."/>
        </authorList>
    </citation>
    <scope>NUCLEOTIDE SEQUENCE</scope>
    <source>
        <strain evidence="13">E1425</strain>
    </source>
</reference>
<evidence type="ECO:0000256" key="9">
    <source>
        <dbReference type="ARBA" id="ARBA00038148"/>
    </source>
</evidence>
<dbReference type="InterPro" id="IPR036412">
    <property type="entry name" value="HAD-like_sf"/>
</dbReference>
<dbReference type="InterPro" id="IPR059000">
    <property type="entry name" value="ATPase_P-type_domA"/>
</dbReference>
<dbReference type="InterPro" id="IPR023214">
    <property type="entry name" value="HAD_sf"/>
</dbReference>
<dbReference type="PRINTS" id="PR00119">
    <property type="entry name" value="CATATPASE"/>
</dbReference>
<dbReference type="InterPro" id="IPR044492">
    <property type="entry name" value="P_typ_ATPase_HD_dom"/>
</dbReference>
<evidence type="ECO:0000256" key="7">
    <source>
        <dbReference type="ARBA" id="ARBA00022989"/>
    </source>
</evidence>
<dbReference type="GO" id="GO:0016887">
    <property type="term" value="F:ATP hydrolysis activity"/>
    <property type="evidence" value="ECO:0007669"/>
    <property type="project" value="InterPro"/>
</dbReference>
<keyword evidence="4" id="KW-0547">Nucleotide-binding</keyword>
<dbReference type="InterPro" id="IPR023299">
    <property type="entry name" value="ATPase_P-typ_cyto_dom_N"/>
</dbReference>
<dbReference type="InterPro" id="IPR023298">
    <property type="entry name" value="ATPase_P-typ_TM_dom_sf"/>
</dbReference>
<gene>
    <name evidence="13" type="ORF">EMPS_02930</name>
</gene>
<evidence type="ECO:0000313" key="13">
    <source>
        <dbReference type="EMBL" id="GJJ70581.1"/>
    </source>
</evidence>
<evidence type="ECO:0000256" key="8">
    <source>
        <dbReference type="ARBA" id="ARBA00023136"/>
    </source>
</evidence>
<evidence type="ECO:0000256" key="11">
    <source>
        <dbReference type="SAM" id="Phobius"/>
    </source>
</evidence>
<reference evidence="13" key="1">
    <citation type="submission" date="2021-11" db="EMBL/GenBank/DDBJ databases">
        <authorList>
            <person name="Herlambang A."/>
            <person name="Guo Y."/>
            <person name="Takashima Y."/>
            <person name="Nishizawa T."/>
        </authorList>
    </citation>
    <scope>NUCLEOTIDE SEQUENCE</scope>
    <source>
        <strain evidence="13">E1425</strain>
    </source>
</reference>
<dbReference type="EMBL" id="BQFW01000004">
    <property type="protein sequence ID" value="GJJ70581.1"/>
    <property type="molecule type" value="Genomic_DNA"/>
</dbReference>
<dbReference type="PRINTS" id="PR00121">
    <property type="entry name" value="NAKATPASE"/>
</dbReference>
<dbReference type="InterPro" id="IPR050510">
    <property type="entry name" value="Cation_transp_ATPase_P-type"/>
</dbReference>
<dbReference type="SFLD" id="SFLDS00003">
    <property type="entry name" value="Haloacid_Dehalogenase"/>
    <property type="match status" value="1"/>
</dbReference>
<evidence type="ECO:0000256" key="5">
    <source>
        <dbReference type="ARBA" id="ARBA00022840"/>
    </source>
</evidence>
<evidence type="ECO:0000256" key="1">
    <source>
        <dbReference type="ARBA" id="ARBA00004651"/>
    </source>
</evidence>
<dbReference type="InterPro" id="IPR004014">
    <property type="entry name" value="ATPase_P-typ_cation-transptr_N"/>
</dbReference>
<feature type="transmembrane region" description="Helical" evidence="11">
    <location>
        <begin position="1076"/>
        <end position="1099"/>
    </location>
</feature>
<sequence>MADPSPPNHGSGDIKDAYSAAEALPTRRDSMKKRLSFAHEDMQNVQDGTMPSTLAGVVPLTAEGYSIYSNIQDGKASIEHQIDINVVDLFDVQSNKEISLEEVMDGLRYVMEYRIKGGRFPSLDYDIMKRLADGLLMNMGHAEKKGRFDQSHALSEDADVAFQLFGEFLLEVQEFRQAVGEKPVSDLRHSLKLDVRCGAGSTVQEQQSSVALIALLTTIYPQFSDWKELVKSDGQGDVQRCMQEHADFVKAEKMPEMGGVILAPQALCFDRRIKRCLKMYRTSLETGLPSEAIPALQEHYGKNVLPQPPKTSALKMIWAQLTDFMILLLLAVAVLMAATKDFIPMAVLLIVVVLNTIIGFTQEYKAGKALDALTKLSVPKAQVLRDGATSMIDSDELVPGDIVILEEGESVPADLRLAEVSQLEIIESILTGESVAVNKDPKEIRTLTRKLPLGDCKGNAFMATVVAKGRGKGIVVRTGRLTEMGKISAAITGHTKVMTPVQRKLVMLGKLLVVFAIVLCAAMAGIKIGYHHPVGESLKVALSLAVSVIPEGLVAVVTVTMALGVRRMALRKAIVRTLPAVETLGSVTFICSDKTGTLTEGKMGAAELWTSNGLKYGFTESTSLDPNKGDVTLASATGEAPEVLGKTLDQMPAQMLISLMVSSLCNNSSVVMREADPTAATTIPVDVEDADLETEKEVVVPGAPEWKGIGDPTEVALVVAAQKAGFPKSFFQDLGYNRIYEQAFDSERKVMSVVYSAPLEGQPSDHFEFVLAKGAPEEILNRCIGYLPTVEPAAVASPLDILKPGQPELTQPVTEGFYDHVSEASGRMADEGLRVLGLAYKRVLVNGGGVSDQGIGDGLDDVNKMKSEKEAVPPSHLQTNVDILTASNVAQADDDEEEEEIPPGYAESDFVFLGLIGLIDPARAGVQESVRICKEAGITVVMITGDHIKTASAIAKELGILEEGGRAIKGEELDLLSEQAIAELEPFPNVFARVSPDNKLKLVTALQSRGESVAMTGDGVNDAPAIKAANVGVAMGIAGTDITKQAADIVLANDNFNTIVEAVEEGRRVFDNILKFIVYLLSCNCAEIFLFLLCSIVNVDLPFTVTMILWANIIADVPPAMALGVEPAEPGLMNRPPRSPKRGILTITSLAVILFQSFSMMLLTFGVYMWADRSPEHLDYAHAEAFTFLTTLQLLQGFLSRTMRTSVFRVKFFGNRWMIYGVMISFILMIIGIYTPGFNGVLNLVPVNGITWAKVVVGCIIMVILSELEKLVLRRTGWTI</sequence>
<dbReference type="Pfam" id="PF08282">
    <property type="entry name" value="Hydrolase_3"/>
    <property type="match status" value="1"/>
</dbReference>
<dbReference type="InterPro" id="IPR001757">
    <property type="entry name" value="P_typ_ATPase"/>
</dbReference>
<dbReference type="FunFam" id="3.40.50.1000:FF:000028">
    <property type="entry name" value="Calcium-transporting P-type ATPase, putative"/>
    <property type="match status" value="1"/>
</dbReference>
<evidence type="ECO:0000256" key="10">
    <source>
        <dbReference type="SAM" id="MobiDB-lite"/>
    </source>
</evidence>
<dbReference type="PANTHER" id="PTHR43294">
    <property type="entry name" value="SODIUM/POTASSIUM-TRANSPORTING ATPASE SUBUNIT ALPHA"/>
    <property type="match status" value="1"/>
</dbReference>
<dbReference type="Pfam" id="PF13246">
    <property type="entry name" value="Cation_ATPase"/>
    <property type="match status" value="1"/>
</dbReference>
<feature type="transmembrane region" description="Helical" evidence="11">
    <location>
        <begin position="317"/>
        <end position="336"/>
    </location>
</feature>
<dbReference type="NCBIfam" id="TIGR01494">
    <property type="entry name" value="ATPase_P-type"/>
    <property type="match status" value="2"/>
</dbReference>
<name>A0A9P3H5M1_9FUNG</name>
<dbReference type="SFLD" id="SFLDF00027">
    <property type="entry name" value="p-type_atpase"/>
    <property type="match status" value="1"/>
</dbReference>
<dbReference type="AlphaFoldDB" id="A0A9P3H5M1"/>
<comment type="caution">
    <text evidence="13">The sequence shown here is derived from an EMBL/GenBank/DDBJ whole genome shotgun (WGS) entry which is preliminary data.</text>
</comment>
<dbReference type="SUPFAM" id="SSF56784">
    <property type="entry name" value="HAD-like"/>
    <property type="match status" value="1"/>
</dbReference>
<feature type="transmembrane region" description="Helical" evidence="11">
    <location>
        <begin position="1180"/>
        <end position="1199"/>
    </location>
</feature>
<feature type="domain" description="Cation-transporting P-type ATPase N-terminal" evidence="12">
    <location>
        <begin position="267"/>
        <end position="341"/>
    </location>
</feature>
<dbReference type="Pfam" id="PF00690">
    <property type="entry name" value="Cation_ATPase_N"/>
    <property type="match status" value="1"/>
</dbReference>
<protein>
    <recommendedName>
        <fullName evidence="12">Cation-transporting P-type ATPase N-terminal domain-containing protein</fullName>
    </recommendedName>
</protein>
<dbReference type="GO" id="GO:1902600">
    <property type="term" value="P:proton transmembrane transport"/>
    <property type="evidence" value="ECO:0007669"/>
    <property type="project" value="TreeGrafter"/>
</dbReference>
<feature type="transmembrane region" description="Helical" evidence="11">
    <location>
        <begin position="540"/>
        <end position="563"/>
    </location>
</feature>